<sequence length="92" mass="10744">MKFQSHLSQADSRWQRYKRLELLPDSVSNSSKANAPFIFGLNWAWKTLISLLVAELVAEDRVGEYLDRCWARNISDDQKSSNNLKQLWVLMD</sequence>
<proteinExistence type="predicted"/>
<organism evidence="1">
    <name type="scientific">Oscillatoriales cyanobacterium SpSt-402</name>
    <dbReference type="NCBI Taxonomy" id="2282168"/>
    <lineage>
        <taxon>Bacteria</taxon>
        <taxon>Bacillati</taxon>
        <taxon>Cyanobacteriota</taxon>
        <taxon>Cyanophyceae</taxon>
        <taxon>Oscillatoriophycideae</taxon>
        <taxon>Oscillatoriales</taxon>
    </lineage>
</organism>
<comment type="caution">
    <text evidence="1">The sequence shown here is derived from an EMBL/GenBank/DDBJ whole genome shotgun (WGS) entry which is preliminary data.</text>
</comment>
<dbReference type="AlphaFoldDB" id="A0A832GZ31"/>
<gene>
    <name evidence="1" type="ORF">ENR47_02680</name>
</gene>
<name>A0A832GZ31_9CYAN</name>
<evidence type="ECO:0000313" key="1">
    <source>
        <dbReference type="EMBL" id="HGW93180.1"/>
    </source>
</evidence>
<reference evidence="1" key="1">
    <citation type="journal article" date="2020" name="mSystems">
        <title>Genome- and Community-Level Interaction Insights into Carbon Utilization and Element Cycling Functions of Hydrothermarchaeota in Hydrothermal Sediment.</title>
        <authorList>
            <person name="Zhou Z."/>
            <person name="Liu Y."/>
            <person name="Xu W."/>
            <person name="Pan J."/>
            <person name="Luo Z.H."/>
            <person name="Li M."/>
        </authorList>
    </citation>
    <scope>NUCLEOTIDE SEQUENCE [LARGE SCALE GENOMIC DNA]</scope>
    <source>
        <strain evidence="1">SpSt-402</strain>
    </source>
</reference>
<accession>A0A832GZ31</accession>
<protein>
    <submittedName>
        <fullName evidence="1">Uncharacterized protein</fullName>
    </submittedName>
</protein>
<dbReference type="EMBL" id="DSRD01000177">
    <property type="protein sequence ID" value="HGW93180.1"/>
    <property type="molecule type" value="Genomic_DNA"/>
</dbReference>